<dbReference type="OrthoDB" id="4640255at2"/>
<protein>
    <submittedName>
        <fullName evidence="1">Transcriptional regulator</fullName>
    </submittedName>
</protein>
<comment type="caution">
    <text evidence="1">The sequence shown here is derived from an EMBL/GenBank/DDBJ whole genome shotgun (WGS) entry which is preliminary data.</text>
</comment>
<dbReference type="GO" id="GO:0003677">
    <property type="term" value="F:DNA binding"/>
    <property type="evidence" value="ECO:0007669"/>
    <property type="project" value="InterPro"/>
</dbReference>
<keyword evidence="2" id="KW-1185">Reference proteome</keyword>
<dbReference type="InterPro" id="IPR010982">
    <property type="entry name" value="Lambda_DNA-bd_dom_sf"/>
</dbReference>
<dbReference type="AlphaFoldDB" id="A0A2W2D1H6"/>
<dbReference type="EMBL" id="POTX01000112">
    <property type="protein sequence ID" value="PZF93997.1"/>
    <property type="molecule type" value="Genomic_DNA"/>
</dbReference>
<evidence type="ECO:0000313" key="2">
    <source>
        <dbReference type="Proteomes" id="UP000248627"/>
    </source>
</evidence>
<dbReference type="Proteomes" id="UP000248627">
    <property type="component" value="Unassembled WGS sequence"/>
</dbReference>
<gene>
    <name evidence="1" type="ORF">C1I93_17150</name>
</gene>
<dbReference type="Pfam" id="PF13560">
    <property type="entry name" value="HTH_31"/>
    <property type="match status" value="1"/>
</dbReference>
<sequence>MTRSWWDTRSRMNLDEAKVAEHKERMLAEVRATRLREMRERRGLTQREMAERMQISQPRVAAIEKGEVPATEVGTIERYVAALGGKLEIIADFDGDRFALS</sequence>
<dbReference type="PROSITE" id="PS50943">
    <property type="entry name" value="HTH_CROC1"/>
    <property type="match status" value="1"/>
</dbReference>
<dbReference type="CDD" id="cd00093">
    <property type="entry name" value="HTH_XRE"/>
    <property type="match status" value="1"/>
</dbReference>
<dbReference type="InterPro" id="IPR001387">
    <property type="entry name" value="Cro/C1-type_HTH"/>
</dbReference>
<name>A0A2W2D1H6_9ACTN</name>
<proteinExistence type="predicted"/>
<accession>A0A2W2D1H6</accession>
<dbReference type="Gene3D" id="1.10.260.40">
    <property type="entry name" value="lambda repressor-like DNA-binding domains"/>
    <property type="match status" value="1"/>
</dbReference>
<organism evidence="1 2">
    <name type="scientific">Micromonospora endophytica</name>
    <dbReference type="NCBI Taxonomy" id="515350"/>
    <lineage>
        <taxon>Bacteria</taxon>
        <taxon>Bacillati</taxon>
        <taxon>Actinomycetota</taxon>
        <taxon>Actinomycetes</taxon>
        <taxon>Micromonosporales</taxon>
        <taxon>Micromonosporaceae</taxon>
        <taxon>Micromonospora</taxon>
    </lineage>
</organism>
<dbReference type="SMART" id="SM00530">
    <property type="entry name" value="HTH_XRE"/>
    <property type="match status" value="1"/>
</dbReference>
<evidence type="ECO:0000313" key="1">
    <source>
        <dbReference type="EMBL" id="PZF93997.1"/>
    </source>
</evidence>
<dbReference type="SUPFAM" id="SSF47413">
    <property type="entry name" value="lambda repressor-like DNA-binding domains"/>
    <property type="match status" value="1"/>
</dbReference>
<reference evidence="1 2" key="1">
    <citation type="submission" date="2018-01" db="EMBL/GenBank/DDBJ databases">
        <title>Draft genome sequence of Jishengella endophytica.</title>
        <authorList>
            <person name="Sahin N."/>
            <person name="Ay H."/>
            <person name="Saygin H."/>
        </authorList>
    </citation>
    <scope>NUCLEOTIDE SEQUENCE [LARGE SCALE GENOMIC DNA]</scope>
    <source>
        <strain evidence="1 2">DSM 45430</strain>
    </source>
</reference>